<evidence type="ECO:0000259" key="11">
    <source>
        <dbReference type="Pfam" id="PF07715"/>
    </source>
</evidence>
<dbReference type="CDD" id="cd01347">
    <property type="entry name" value="ligand_gated_channel"/>
    <property type="match status" value="1"/>
</dbReference>
<dbReference type="InterPro" id="IPR039426">
    <property type="entry name" value="TonB-dep_rcpt-like"/>
</dbReference>
<dbReference type="Proteomes" id="UP000006380">
    <property type="component" value="Chromosome"/>
</dbReference>
<dbReference type="GO" id="GO:0009279">
    <property type="term" value="C:cell outer membrane"/>
    <property type="evidence" value="ECO:0007669"/>
    <property type="project" value="UniProtKB-SubCell"/>
</dbReference>
<dbReference type="PROSITE" id="PS52016">
    <property type="entry name" value="TONB_DEPENDENT_REC_3"/>
    <property type="match status" value="1"/>
</dbReference>
<dbReference type="GO" id="GO:0015344">
    <property type="term" value="F:siderophore uptake transmembrane transporter activity"/>
    <property type="evidence" value="ECO:0007669"/>
    <property type="project" value="TreeGrafter"/>
</dbReference>
<dbReference type="PANTHER" id="PTHR30069:SF27">
    <property type="entry name" value="BLL4766 PROTEIN"/>
    <property type="match status" value="1"/>
</dbReference>
<evidence type="ECO:0000259" key="10">
    <source>
        <dbReference type="Pfam" id="PF00593"/>
    </source>
</evidence>
<dbReference type="GO" id="GO:0044718">
    <property type="term" value="P:siderophore transmembrane transport"/>
    <property type="evidence" value="ECO:0007669"/>
    <property type="project" value="TreeGrafter"/>
</dbReference>
<comment type="subcellular location">
    <subcellularLocation>
        <location evidence="1 8">Cell outer membrane</location>
        <topology evidence="1 8">Multi-pass membrane protein</topology>
    </subcellularLocation>
</comment>
<evidence type="ECO:0000256" key="7">
    <source>
        <dbReference type="ARBA" id="ARBA00023237"/>
    </source>
</evidence>
<dbReference type="STRING" id="360105.CCV52592_0651"/>
<dbReference type="InterPro" id="IPR000531">
    <property type="entry name" value="Beta-barrel_TonB"/>
</dbReference>
<dbReference type="Pfam" id="PF00593">
    <property type="entry name" value="TonB_dep_Rec_b-barrel"/>
    <property type="match status" value="1"/>
</dbReference>
<keyword evidence="4 8" id="KW-0812">Transmembrane</keyword>
<feature type="domain" description="TonB-dependent receptor-like beta-barrel" evidence="10">
    <location>
        <begin position="197"/>
        <end position="624"/>
    </location>
</feature>
<evidence type="ECO:0000256" key="9">
    <source>
        <dbReference type="RuleBase" id="RU003357"/>
    </source>
</evidence>
<dbReference type="KEGG" id="ccv:CCV52592_0651"/>
<evidence type="ECO:0000256" key="5">
    <source>
        <dbReference type="ARBA" id="ARBA00023077"/>
    </source>
</evidence>
<feature type="domain" description="TonB-dependent receptor plug" evidence="11">
    <location>
        <begin position="41"/>
        <end position="148"/>
    </location>
</feature>
<dbReference type="Gene3D" id="2.170.130.10">
    <property type="entry name" value="TonB-dependent receptor, plug domain"/>
    <property type="match status" value="1"/>
</dbReference>
<evidence type="ECO:0000256" key="3">
    <source>
        <dbReference type="ARBA" id="ARBA00022452"/>
    </source>
</evidence>
<sequence length="656" mass="74707">MSKSKICICIFVSIGLYGADNNTTKLDEVVITATGFESFLRDEVRNVTVITSEDLQGRGYRDINEALEKAPGVSYIYNGSGRNIDIRGQGQKANTSAKVLVNGIAINMIDTTPTKIHTDLIPIEDVERIEIIPGGGSVLYGSGTTGGVINIITKQKPKDFFVTASTKIASYSYKDFNVGIGGKVSEDLYLKAAIKNFNGDGYRYGEWLRGYYANLGIRYQINDMQSISINPSYFKVKEKGAGALTKKQLEQNRRQADDYSEVVSKRVAVDIDYNAKFSDAFELTLTPYYQKETDDMDSDTKFEDKKLGSNFKGRYTYSSGEVIAGYEYLKNDGLRILNVSAATPMGIMRNYTKFDMQKQTHSFYIMPKYNFTDYFELNVGYRYEKALYDTDRLQRTTMMGRTTGGTFSEDKSMSNYAFEVTPNFKYSKTGNVYLKFERGYTSPGPNQLVDKLNRTTYAMNNLRPETFKTYEIGMKDMFLGGYFSAAAFYTDTKDEIRNFSNTANISDGWRFINLDKTRRYGFELYAEQDILRKLRLSETYSFVDAKIKAGANSGKRIPWVQRSKFVLGVDYEPIKNLNLLTDVKWYSSIVDSYYDKISDKTIVDFGAKYKFQNGISVVAGVKNLFNKKYNIVEMKRADSYSPARARNYYVEFKYAY</sequence>
<dbReference type="PANTHER" id="PTHR30069">
    <property type="entry name" value="TONB-DEPENDENT OUTER MEMBRANE RECEPTOR"/>
    <property type="match status" value="1"/>
</dbReference>
<dbReference type="Pfam" id="PF07715">
    <property type="entry name" value="Plug"/>
    <property type="match status" value="1"/>
</dbReference>
<keyword evidence="7 8" id="KW-0998">Cell outer membrane</keyword>
<evidence type="ECO:0000313" key="12">
    <source>
        <dbReference type="EMBL" id="EAU01462.1"/>
    </source>
</evidence>
<evidence type="ECO:0000313" key="13">
    <source>
        <dbReference type="Proteomes" id="UP000006380"/>
    </source>
</evidence>
<reference evidence="12" key="1">
    <citation type="submission" date="2016-07" db="EMBL/GenBank/DDBJ databases">
        <title>Comparative genomics of the Campylobacter concisus group.</title>
        <authorList>
            <person name="Miller W.G."/>
            <person name="Yee E."/>
            <person name="Chapman M.H."/>
            <person name="Huynh S."/>
            <person name="Bono J.L."/>
            <person name="On S.L.W."/>
            <person name="StLeger J."/>
            <person name="Foster G."/>
            <person name="Parker C.T."/>
        </authorList>
    </citation>
    <scope>NUCLEOTIDE SEQUENCE</scope>
    <source>
        <strain evidence="12">525.92</strain>
    </source>
</reference>
<evidence type="ECO:0000256" key="1">
    <source>
        <dbReference type="ARBA" id="ARBA00004571"/>
    </source>
</evidence>
<keyword evidence="3 8" id="KW-1134">Transmembrane beta strand</keyword>
<evidence type="ECO:0000256" key="8">
    <source>
        <dbReference type="PROSITE-ProRule" id="PRU01360"/>
    </source>
</evidence>
<keyword evidence="13" id="KW-1185">Reference proteome</keyword>
<dbReference type="RefSeq" id="WP_009649671.1">
    <property type="nucleotide sequence ID" value="NC_009715.2"/>
</dbReference>
<keyword evidence="5 9" id="KW-0798">TonB box</keyword>
<organism evidence="12 13">
    <name type="scientific">Campylobacter curvus (strain 525.92)</name>
    <dbReference type="NCBI Taxonomy" id="360105"/>
    <lineage>
        <taxon>Bacteria</taxon>
        <taxon>Pseudomonadati</taxon>
        <taxon>Campylobacterota</taxon>
        <taxon>Epsilonproteobacteria</taxon>
        <taxon>Campylobacterales</taxon>
        <taxon>Campylobacteraceae</taxon>
        <taxon>Campylobacter</taxon>
    </lineage>
</organism>
<dbReference type="InterPro" id="IPR037066">
    <property type="entry name" value="Plug_dom_sf"/>
</dbReference>
<keyword evidence="12" id="KW-0675">Receptor</keyword>
<dbReference type="EMBL" id="CP000767">
    <property type="protein sequence ID" value="EAU01462.1"/>
    <property type="molecule type" value="Genomic_DNA"/>
</dbReference>
<gene>
    <name evidence="12" type="primary">chuA</name>
    <name evidence="12" type="ORF">CCV52592_0651</name>
</gene>
<protein>
    <submittedName>
        <fullName evidence="12">Heme uptake system outer membrane receptor</fullName>
    </submittedName>
</protein>
<keyword evidence="2 8" id="KW-0813">Transport</keyword>
<proteinExistence type="inferred from homology"/>
<dbReference type="SUPFAM" id="SSF56935">
    <property type="entry name" value="Porins"/>
    <property type="match status" value="1"/>
</dbReference>
<accession>A7H0Q3</accession>
<dbReference type="AlphaFoldDB" id="A7H0Q3"/>
<evidence type="ECO:0000256" key="2">
    <source>
        <dbReference type="ARBA" id="ARBA00022448"/>
    </source>
</evidence>
<dbReference type="OrthoDB" id="78201at2"/>
<dbReference type="InterPro" id="IPR012910">
    <property type="entry name" value="Plug_dom"/>
</dbReference>
<dbReference type="InterPro" id="IPR036942">
    <property type="entry name" value="Beta-barrel_TonB_sf"/>
</dbReference>
<evidence type="ECO:0000256" key="6">
    <source>
        <dbReference type="ARBA" id="ARBA00023136"/>
    </source>
</evidence>
<comment type="similarity">
    <text evidence="8 9">Belongs to the TonB-dependent receptor family.</text>
</comment>
<dbReference type="Gene3D" id="2.40.170.20">
    <property type="entry name" value="TonB-dependent receptor, beta-barrel domain"/>
    <property type="match status" value="1"/>
</dbReference>
<name>A7H0Q3_CAMC5</name>
<evidence type="ECO:0000256" key="4">
    <source>
        <dbReference type="ARBA" id="ARBA00022692"/>
    </source>
</evidence>
<keyword evidence="6 8" id="KW-0472">Membrane</keyword>
<dbReference type="HOGENOM" id="CLU_008287_18_3_7"/>